<reference evidence="3 4" key="1">
    <citation type="submission" date="2015-09" db="EMBL/GenBank/DDBJ databases">
        <title>Draft genome of a European isolate of the apple canker pathogen Neonectria ditissima.</title>
        <authorList>
            <person name="Gomez-Cortecero A."/>
            <person name="Harrison R.J."/>
            <person name="Armitage A.D."/>
        </authorList>
    </citation>
    <scope>NUCLEOTIDE SEQUENCE [LARGE SCALE GENOMIC DNA]</scope>
    <source>
        <strain evidence="3 4">R09/05</strain>
    </source>
</reference>
<keyword evidence="1" id="KW-0812">Transmembrane</keyword>
<feature type="chain" id="PRO_5006136112" evidence="2">
    <location>
        <begin position="19"/>
        <end position="587"/>
    </location>
</feature>
<keyword evidence="1" id="KW-0472">Membrane</keyword>
<feature type="signal peptide" evidence="2">
    <location>
        <begin position="1"/>
        <end position="18"/>
    </location>
</feature>
<dbReference type="STRING" id="78410.A0A0P7BR98"/>
<keyword evidence="4" id="KW-1185">Reference proteome</keyword>
<evidence type="ECO:0000313" key="4">
    <source>
        <dbReference type="Proteomes" id="UP000050424"/>
    </source>
</evidence>
<feature type="transmembrane region" description="Helical" evidence="1">
    <location>
        <begin position="520"/>
        <end position="545"/>
    </location>
</feature>
<comment type="caution">
    <text evidence="3">The sequence shown here is derived from an EMBL/GenBank/DDBJ whole genome shotgun (WGS) entry which is preliminary data.</text>
</comment>
<evidence type="ECO:0000313" key="3">
    <source>
        <dbReference type="EMBL" id="KPM43952.1"/>
    </source>
</evidence>
<proteinExistence type="predicted"/>
<evidence type="ECO:0000256" key="1">
    <source>
        <dbReference type="SAM" id="Phobius"/>
    </source>
</evidence>
<dbReference type="AlphaFoldDB" id="A0A0P7BR98"/>
<organism evidence="3 4">
    <name type="scientific">Neonectria ditissima</name>
    <dbReference type="NCBI Taxonomy" id="78410"/>
    <lineage>
        <taxon>Eukaryota</taxon>
        <taxon>Fungi</taxon>
        <taxon>Dikarya</taxon>
        <taxon>Ascomycota</taxon>
        <taxon>Pezizomycotina</taxon>
        <taxon>Sordariomycetes</taxon>
        <taxon>Hypocreomycetidae</taxon>
        <taxon>Hypocreales</taxon>
        <taxon>Nectriaceae</taxon>
        <taxon>Neonectria</taxon>
    </lineage>
</organism>
<dbReference type="Proteomes" id="UP000050424">
    <property type="component" value="Unassembled WGS sequence"/>
</dbReference>
<feature type="transmembrane region" description="Helical" evidence="1">
    <location>
        <begin position="102"/>
        <end position="123"/>
    </location>
</feature>
<accession>A0A0P7BR98</accession>
<protein>
    <submittedName>
        <fullName evidence="3">Uncharacterized protein</fullName>
    </submittedName>
</protein>
<keyword evidence="1" id="KW-1133">Transmembrane helix</keyword>
<sequence>MPAISISIVLVVLNLKELQWPDGHPTSEELNALQFAAKAHESFIIISVTDILLHRISYGLLCGNIGRVSLGFLSSPFHLASPVQYLFSWEFWGTALNPARKFWFHVTTACLILLLVFIGIAASPFSAISMIPRLGWWEPSYNRAGNGWPVRLNTKDAYPIEMTSQNALSTDYCDFNSHQDTCNLTNIGPMWNEVYSADAQLTSAPYSQNASNCRYGFATPDRPITYSIYDTDYRLERFYMPVATAPTAFTTLSLQYSAPYSDLDVSNWLIRSRPDQSSGMKTWKQPLVAVFCSSMLRNLSALDDSVIFDFPNYFTSNFTVDVNLKAESAHLNDTSVGGRGKRYRPRPMFLNIQSQIPIPISTAILFVSKVARFKEDLSQVKSKARVCLVQAQWVKADVWLEGQSLPAAKSDLGMSLMAIPSFLRKTSKPGNIIRMHDSWLERIANRITDPDSSNRQWFDIEFTPDSGNYLADTFLAVYFADALSLFYSLDFEGLGRPRFNVRTAETVYKYGYAYSFRNSITIVVAMVVLFMHVVVSLSHIGIIIFSTTPWTSSGWGSLFDDKWRDKTGLQAEHKFRIGTTRVETGDR</sequence>
<name>A0A0P7BR98_9HYPO</name>
<dbReference type="EMBL" id="LKCW01000025">
    <property type="protein sequence ID" value="KPM43952.1"/>
    <property type="molecule type" value="Genomic_DNA"/>
</dbReference>
<dbReference type="OrthoDB" id="5342924at2759"/>
<gene>
    <name evidence="3" type="ORF">AK830_g2608</name>
</gene>
<evidence type="ECO:0000256" key="2">
    <source>
        <dbReference type="SAM" id="SignalP"/>
    </source>
</evidence>
<keyword evidence="2" id="KW-0732">Signal</keyword>